<organism evidence="4 5">
    <name type="scientific">Phyllosticta citribraziliensis</name>
    <dbReference type="NCBI Taxonomy" id="989973"/>
    <lineage>
        <taxon>Eukaryota</taxon>
        <taxon>Fungi</taxon>
        <taxon>Dikarya</taxon>
        <taxon>Ascomycota</taxon>
        <taxon>Pezizomycotina</taxon>
        <taxon>Dothideomycetes</taxon>
        <taxon>Dothideomycetes incertae sedis</taxon>
        <taxon>Botryosphaeriales</taxon>
        <taxon>Phyllostictaceae</taxon>
        <taxon>Phyllosticta</taxon>
    </lineage>
</organism>
<reference evidence="4 5" key="1">
    <citation type="submission" date="2024-04" db="EMBL/GenBank/DDBJ databases">
        <title>Phyllosticta paracitricarpa is synonymous to the EU quarantine fungus P. citricarpa based on phylogenomic analyses.</title>
        <authorList>
            <consortium name="Lawrence Berkeley National Laboratory"/>
            <person name="Van ingen-buijs V.A."/>
            <person name="Van westerhoven A.C."/>
            <person name="Haridas S."/>
            <person name="Skiadas P."/>
            <person name="Martin F."/>
            <person name="Groenewald J.Z."/>
            <person name="Crous P.W."/>
            <person name="Seidl M.F."/>
        </authorList>
    </citation>
    <scope>NUCLEOTIDE SEQUENCE [LARGE SCALE GENOMIC DNA]</scope>
    <source>
        <strain evidence="4 5">CPC 17464</strain>
    </source>
</reference>
<keyword evidence="4" id="KW-0689">Ribosomal protein</keyword>
<feature type="compositionally biased region" description="Basic and acidic residues" evidence="2">
    <location>
        <begin position="249"/>
        <end position="259"/>
    </location>
</feature>
<gene>
    <name evidence="4" type="ORF">J3D65DRAFT_554750</name>
</gene>
<keyword evidence="4" id="KW-0687">Ribonucleoprotein</keyword>
<evidence type="ECO:0000313" key="5">
    <source>
        <dbReference type="Proteomes" id="UP001360953"/>
    </source>
</evidence>
<dbReference type="InterPro" id="IPR036956">
    <property type="entry name" value="Impact_N_sf"/>
</dbReference>
<dbReference type="GO" id="GO:0005840">
    <property type="term" value="C:ribosome"/>
    <property type="evidence" value="ECO:0007669"/>
    <property type="project" value="UniProtKB-KW"/>
</dbReference>
<dbReference type="Pfam" id="PF01205">
    <property type="entry name" value="Impact_N"/>
    <property type="match status" value="1"/>
</dbReference>
<dbReference type="InterPro" id="IPR020568">
    <property type="entry name" value="Ribosomal_Su5_D2-typ_SF"/>
</dbReference>
<dbReference type="InterPro" id="IPR023582">
    <property type="entry name" value="Impact"/>
</dbReference>
<evidence type="ECO:0000259" key="3">
    <source>
        <dbReference type="Pfam" id="PF01205"/>
    </source>
</evidence>
<dbReference type="SUPFAM" id="SSF54211">
    <property type="entry name" value="Ribosomal protein S5 domain 2-like"/>
    <property type="match status" value="1"/>
</dbReference>
<dbReference type="Gene3D" id="3.30.230.30">
    <property type="entry name" value="Impact, N-terminal domain"/>
    <property type="match status" value="1"/>
</dbReference>
<comment type="caution">
    <text evidence="4">The sequence shown here is derived from an EMBL/GenBank/DDBJ whole genome shotgun (WGS) entry which is preliminary data.</text>
</comment>
<keyword evidence="5" id="KW-1185">Reference proteome</keyword>
<dbReference type="RefSeq" id="XP_066654161.1">
    <property type="nucleotide sequence ID" value="XM_066797199.1"/>
</dbReference>
<accession>A0ABR1LLZ2</accession>
<dbReference type="EMBL" id="JBBPEH010000007">
    <property type="protein sequence ID" value="KAK7535745.1"/>
    <property type="molecule type" value="Genomic_DNA"/>
</dbReference>
<dbReference type="PANTHER" id="PTHR16301:SF26">
    <property type="entry name" value="IMPACT FAMILY MEMBER C14C8.09C"/>
    <property type="match status" value="1"/>
</dbReference>
<feature type="region of interest" description="Disordered" evidence="2">
    <location>
        <begin position="240"/>
        <end position="269"/>
    </location>
</feature>
<dbReference type="InterPro" id="IPR001498">
    <property type="entry name" value="Impact_N"/>
</dbReference>
<dbReference type="PANTHER" id="PTHR16301">
    <property type="entry name" value="IMPACT-RELATED"/>
    <property type="match status" value="1"/>
</dbReference>
<evidence type="ECO:0000256" key="2">
    <source>
        <dbReference type="SAM" id="MobiDB-lite"/>
    </source>
</evidence>
<proteinExistence type="inferred from homology"/>
<name>A0ABR1LLZ2_9PEZI</name>
<evidence type="ECO:0000313" key="4">
    <source>
        <dbReference type="EMBL" id="KAK7535745.1"/>
    </source>
</evidence>
<sequence>MSVKRAYSPDASEQVFRSSSITDRQSIFVAHFSPTLSARALQAHPDFKSATHRIAAWRRPSTQRSVIAQSQRILDIGHDDDGESYAGKKLEKLLDGLKVEGAVCVARWYGGIMLGPARFDHIENCARQAIHAWQAAASNSEQQKRQKVANTKLKQELEWMLAERDQSIQVLRSLLAEKRRAASKDNGTSQPAAATSGKAMDYSKMPVEALRKLEKARDATISFILKEIDKVEAEILAKDSAVESGPSSKGHENATKDAPADVDSTFDDSLPEDAFIEAAKLAEESSKAQADIEDS</sequence>
<dbReference type="Proteomes" id="UP001360953">
    <property type="component" value="Unassembled WGS sequence"/>
</dbReference>
<comment type="similarity">
    <text evidence="1">Belongs to the IMPACT family.</text>
</comment>
<dbReference type="GeneID" id="92030105"/>
<feature type="region of interest" description="Disordered" evidence="2">
    <location>
        <begin position="180"/>
        <end position="199"/>
    </location>
</feature>
<feature type="domain" description="Impact N-terminal" evidence="3">
    <location>
        <begin position="24"/>
        <end position="130"/>
    </location>
</feature>
<protein>
    <submittedName>
        <fullName evidence="4">Ribosomal protein S5 domain 2-type protein</fullName>
    </submittedName>
</protein>
<evidence type="ECO:0000256" key="1">
    <source>
        <dbReference type="ARBA" id="ARBA00007665"/>
    </source>
</evidence>